<evidence type="ECO:0008006" key="18">
    <source>
        <dbReference type="Google" id="ProtNLM"/>
    </source>
</evidence>
<dbReference type="Gene3D" id="3.40.50.620">
    <property type="entry name" value="HUPs"/>
    <property type="match status" value="1"/>
</dbReference>
<protein>
    <recommendedName>
        <fullName evidence="18">Glutamyl-tRNA synthetase</fullName>
    </recommendedName>
</protein>
<dbReference type="PANTHER" id="PTHR43311">
    <property type="entry name" value="GLUTAMATE--TRNA LIGASE"/>
    <property type="match status" value="1"/>
</dbReference>
<dbReference type="PANTHER" id="PTHR43311:SF2">
    <property type="entry name" value="GLUTAMATE--TRNA LIGASE, MITOCHONDRIAL-RELATED"/>
    <property type="match status" value="1"/>
</dbReference>
<dbReference type="Gene3D" id="1.10.10.350">
    <property type="match status" value="1"/>
</dbReference>
<evidence type="ECO:0000259" key="10">
    <source>
        <dbReference type="Pfam" id="PF19269"/>
    </source>
</evidence>
<evidence type="ECO:0000256" key="8">
    <source>
        <dbReference type="SAM" id="MobiDB-lite"/>
    </source>
</evidence>
<dbReference type="Pfam" id="PF19269">
    <property type="entry name" value="Anticodon_2"/>
    <property type="match status" value="1"/>
</dbReference>
<dbReference type="SUPFAM" id="SSF48163">
    <property type="entry name" value="An anticodon-binding domain of class I aminoacyl-tRNA synthetases"/>
    <property type="match status" value="1"/>
</dbReference>
<dbReference type="InterPro" id="IPR014729">
    <property type="entry name" value="Rossmann-like_a/b/a_fold"/>
</dbReference>
<evidence type="ECO:0000256" key="6">
    <source>
        <dbReference type="ARBA" id="ARBA00023146"/>
    </source>
</evidence>
<dbReference type="GO" id="GO:0005739">
    <property type="term" value="C:mitochondrion"/>
    <property type="evidence" value="ECO:0007669"/>
    <property type="project" value="TreeGrafter"/>
</dbReference>
<dbReference type="GO" id="GO:0004818">
    <property type="term" value="F:glutamate-tRNA ligase activity"/>
    <property type="evidence" value="ECO:0007669"/>
    <property type="project" value="TreeGrafter"/>
</dbReference>
<feature type="region of interest" description="Disordered" evidence="8">
    <location>
        <begin position="1"/>
        <end position="30"/>
    </location>
</feature>
<dbReference type="SUPFAM" id="SSF52374">
    <property type="entry name" value="Nucleotidylyl transferase"/>
    <property type="match status" value="1"/>
</dbReference>
<evidence type="ECO:0000313" key="13">
    <source>
        <dbReference type="EMBL" id="CAF4439320.1"/>
    </source>
</evidence>
<reference evidence="11" key="1">
    <citation type="submission" date="2021-02" db="EMBL/GenBank/DDBJ databases">
        <authorList>
            <person name="Nowell W R."/>
        </authorList>
    </citation>
    <scope>NUCLEOTIDE SEQUENCE</scope>
</reference>
<keyword evidence="17" id="KW-1185">Reference proteome</keyword>
<comment type="similarity">
    <text evidence="1">Belongs to the class-I aminoacyl-tRNA synthetase family. Glutamate--tRNA ligase type 1 subfamily.</text>
</comment>
<dbReference type="EMBL" id="CAJOBS010000388">
    <property type="protein sequence ID" value="CAF4565596.1"/>
    <property type="molecule type" value="Genomic_DNA"/>
</dbReference>
<dbReference type="Proteomes" id="UP000663848">
    <property type="component" value="Unassembled WGS sequence"/>
</dbReference>
<dbReference type="Proteomes" id="UP000663838">
    <property type="component" value="Unassembled WGS sequence"/>
</dbReference>
<keyword evidence="3 7" id="KW-0547">Nucleotide-binding</keyword>
<comment type="caution">
    <text evidence="11">The sequence shown here is derived from an EMBL/GenBank/DDBJ whole genome shotgun (WGS) entry which is preliminary data.</text>
</comment>
<keyword evidence="6 7" id="KW-0030">Aminoacyl-tRNA synthetase</keyword>
<proteinExistence type="inferred from homology"/>
<dbReference type="InterPro" id="IPR008925">
    <property type="entry name" value="aa_tRNA-synth_I_cd-bd_sf"/>
</dbReference>
<dbReference type="GO" id="GO:0005524">
    <property type="term" value="F:ATP binding"/>
    <property type="evidence" value="ECO:0007669"/>
    <property type="project" value="UniProtKB-KW"/>
</dbReference>
<dbReference type="EMBL" id="CAJOBO010002235">
    <property type="protein sequence ID" value="CAF4439320.1"/>
    <property type="molecule type" value="Genomic_DNA"/>
</dbReference>
<dbReference type="InterPro" id="IPR020751">
    <property type="entry name" value="aa-tRNA-synth_I_codon-bd_sub2"/>
</dbReference>
<feature type="domain" description="Aminoacyl-tRNA synthetase class I anticodon-binding" evidence="10">
    <location>
        <begin position="388"/>
        <end position="522"/>
    </location>
</feature>
<evidence type="ECO:0000256" key="5">
    <source>
        <dbReference type="ARBA" id="ARBA00022917"/>
    </source>
</evidence>
<dbReference type="Proteomes" id="UP000663851">
    <property type="component" value="Unassembled WGS sequence"/>
</dbReference>
<dbReference type="EMBL" id="CAJOBP010002903">
    <property type="protein sequence ID" value="CAF4380065.1"/>
    <property type="molecule type" value="Genomic_DNA"/>
</dbReference>
<dbReference type="GO" id="GO:0000049">
    <property type="term" value="F:tRNA binding"/>
    <property type="evidence" value="ECO:0007669"/>
    <property type="project" value="InterPro"/>
</dbReference>
<evidence type="ECO:0000256" key="4">
    <source>
        <dbReference type="ARBA" id="ARBA00022840"/>
    </source>
</evidence>
<keyword evidence="4 7" id="KW-0067">ATP-binding</keyword>
<dbReference type="Proteomes" id="UP000663873">
    <property type="component" value="Unassembled WGS sequence"/>
</dbReference>
<dbReference type="GO" id="GO:0006424">
    <property type="term" value="P:glutamyl-tRNA aminoacylation"/>
    <property type="evidence" value="ECO:0007669"/>
    <property type="project" value="TreeGrafter"/>
</dbReference>
<evidence type="ECO:0000256" key="3">
    <source>
        <dbReference type="ARBA" id="ARBA00022741"/>
    </source>
</evidence>
<dbReference type="Pfam" id="PF00749">
    <property type="entry name" value="tRNA-synt_1c"/>
    <property type="match status" value="1"/>
</dbReference>
<evidence type="ECO:0000313" key="11">
    <source>
        <dbReference type="EMBL" id="CAF4273810.1"/>
    </source>
</evidence>
<keyword evidence="5 7" id="KW-0648">Protein biosynthesis</keyword>
<evidence type="ECO:0000313" key="16">
    <source>
        <dbReference type="Proteomes" id="UP000663862"/>
    </source>
</evidence>
<dbReference type="Proteomes" id="UP000663862">
    <property type="component" value="Unassembled WGS sequence"/>
</dbReference>
<feature type="domain" description="Glutamyl/glutaminyl-tRNA synthetase class Ib catalytic" evidence="9">
    <location>
        <begin position="72"/>
        <end position="354"/>
    </location>
</feature>
<evidence type="ECO:0000256" key="2">
    <source>
        <dbReference type="ARBA" id="ARBA00022598"/>
    </source>
</evidence>
<accession>A0A820G4T5</accession>
<sequence>MPTVILDPPSKNKTEEKQTAAAAGDDDDEDHVTSAIRKTGCFKFHEKLQDCYIEKKDWRQCSTEMQDFRRYTDRERIVPGSTEHIKSGLEWARIKPDEPAVIQSERVELYRKHLVTLFGKLNHQNQPHIYRCFCTIDRLMLLRHECKRRSQPYRYDGRCKELSEKQQHEYIQQGLPHVIRFSLPTDDKGIQIYDDLVYGHHEHNPYATEGDFILLKSDGFPTYHLANVVDDHLMEISHVFRGHEWQTSTSKHLLLYKAFNWQPPRYGHLPLLERERGRKLSKRDAENAHNPIEIDYYRQKGYFPNAVLNFIILCGGGGFKDDDTVIGKTLDEMVSLFDIKLFSRHAAIVDFKKLAVCQRAHFKREYQTSKEGRQKIIEELRQNVLHYFPEKNSTSSMQLQNDYLEKILTMIDFRIVLLDELFTNNLYEYLWKDPELKKDLIHDVQQFKFVIKYTLDNLNQIHFTHDDIKQFIENYRPNKINNKEVFRIWRLVLCGCLQGPPVHEIASFFGPDIICKRFKHALVVLDQQNENFPV</sequence>
<name>A0A820G4T5_9BILA</name>
<dbReference type="InterPro" id="IPR049940">
    <property type="entry name" value="GluQ/Sye"/>
</dbReference>
<evidence type="ECO:0000313" key="12">
    <source>
        <dbReference type="EMBL" id="CAF4380065.1"/>
    </source>
</evidence>
<dbReference type="AlphaFoldDB" id="A0A820G4T5"/>
<dbReference type="EMBL" id="CAJOBR010002979">
    <property type="protein sequence ID" value="CAF4716146.1"/>
    <property type="molecule type" value="Genomic_DNA"/>
</dbReference>
<gene>
    <name evidence="13" type="ORF">HFQ381_LOCUS22991</name>
    <name evidence="15" type="ORF">QYT958_LOCUS18671</name>
    <name evidence="14" type="ORF">TOA249_LOCUS8237</name>
    <name evidence="11" type="ORF">TSG867_LOCUS4517</name>
    <name evidence="12" type="ORF">UJA718_LOCUS17691</name>
</gene>
<evidence type="ECO:0000256" key="1">
    <source>
        <dbReference type="ARBA" id="ARBA00007894"/>
    </source>
</evidence>
<organism evidence="11 16">
    <name type="scientific">Rotaria socialis</name>
    <dbReference type="NCBI Taxonomy" id="392032"/>
    <lineage>
        <taxon>Eukaryota</taxon>
        <taxon>Metazoa</taxon>
        <taxon>Spiralia</taxon>
        <taxon>Gnathifera</taxon>
        <taxon>Rotifera</taxon>
        <taxon>Eurotatoria</taxon>
        <taxon>Bdelloidea</taxon>
        <taxon>Philodinida</taxon>
        <taxon>Philodinidae</taxon>
        <taxon>Rotaria</taxon>
    </lineage>
</organism>
<evidence type="ECO:0000259" key="9">
    <source>
        <dbReference type="Pfam" id="PF00749"/>
    </source>
</evidence>
<dbReference type="InterPro" id="IPR020058">
    <property type="entry name" value="Glu/Gln-tRNA-synth_Ib_cat-dom"/>
</dbReference>
<evidence type="ECO:0000313" key="15">
    <source>
        <dbReference type="EMBL" id="CAF4716146.1"/>
    </source>
</evidence>
<evidence type="ECO:0000313" key="14">
    <source>
        <dbReference type="EMBL" id="CAF4565596.1"/>
    </source>
</evidence>
<evidence type="ECO:0000256" key="7">
    <source>
        <dbReference type="RuleBase" id="RU363037"/>
    </source>
</evidence>
<dbReference type="EMBL" id="CAJOBQ010000147">
    <property type="protein sequence ID" value="CAF4273810.1"/>
    <property type="molecule type" value="Genomic_DNA"/>
</dbReference>
<keyword evidence="2 7" id="KW-0436">Ligase</keyword>
<evidence type="ECO:0000313" key="17">
    <source>
        <dbReference type="Proteomes" id="UP000663873"/>
    </source>
</evidence>
<dbReference type="InterPro" id="IPR045462">
    <property type="entry name" value="aa-tRNA-synth_I_cd-bd"/>
</dbReference>